<evidence type="ECO:0008006" key="5">
    <source>
        <dbReference type="Google" id="ProtNLM"/>
    </source>
</evidence>
<sequence length="231" mass="26669">MNIIRKLFGGKSNTSVKDEVMLNISSISNIELPSNYKIAAETQIPAFCSIGNLIFEKKYFEAINLGETLLKETPYSVGVHVNLMDAYFKARKENSTFYDKSIEHARLAMLYGHNTGYAQKKLAIGLEKQRKIYQAIQVCNIILSDDYHFSRHGCGNIVEFANRKERLLKKVPNSLDDENSFLFTESEISYMIKQIQEDDELIVQEEIEYKRKMEQLRKDSDALWDSLMKGK</sequence>
<gene>
    <name evidence="2" type="ORF">ESW18_10940</name>
    <name evidence="1" type="ORF">LV84_01452</name>
</gene>
<name>A0A2W7RB95_9BACT</name>
<dbReference type="Proteomes" id="UP000321927">
    <property type="component" value="Unassembled WGS sequence"/>
</dbReference>
<reference evidence="2 4" key="2">
    <citation type="submission" date="2019-08" db="EMBL/GenBank/DDBJ databases">
        <title>Genome of Algoriphagus ratkowskyi IC026.</title>
        <authorList>
            <person name="Bowman J.P."/>
        </authorList>
    </citation>
    <scope>NUCLEOTIDE SEQUENCE [LARGE SCALE GENOMIC DNA]</scope>
    <source>
        <strain evidence="2 4">IC026</strain>
    </source>
</reference>
<accession>A0A2W7RB95</accession>
<dbReference type="Proteomes" id="UP000249115">
    <property type="component" value="Unassembled WGS sequence"/>
</dbReference>
<dbReference type="InterPro" id="IPR011990">
    <property type="entry name" value="TPR-like_helical_dom_sf"/>
</dbReference>
<protein>
    <recommendedName>
        <fullName evidence="5">Tetratricopeptide repeat protein</fullName>
    </recommendedName>
</protein>
<evidence type="ECO:0000313" key="3">
    <source>
        <dbReference type="Proteomes" id="UP000249115"/>
    </source>
</evidence>
<evidence type="ECO:0000313" key="1">
    <source>
        <dbReference type="EMBL" id="PZX58248.1"/>
    </source>
</evidence>
<dbReference type="OrthoDB" id="9989944at2"/>
<dbReference type="AlphaFoldDB" id="A0A2W7RB95"/>
<dbReference type="Gene3D" id="1.25.40.10">
    <property type="entry name" value="Tetratricopeptide repeat domain"/>
    <property type="match status" value="1"/>
</dbReference>
<dbReference type="EMBL" id="QKZU01000005">
    <property type="protein sequence ID" value="PZX58248.1"/>
    <property type="molecule type" value="Genomic_DNA"/>
</dbReference>
<keyword evidence="4" id="KW-1185">Reference proteome</keyword>
<dbReference type="SUPFAM" id="SSF48452">
    <property type="entry name" value="TPR-like"/>
    <property type="match status" value="1"/>
</dbReference>
<evidence type="ECO:0000313" key="4">
    <source>
        <dbReference type="Proteomes" id="UP000321927"/>
    </source>
</evidence>
<comment type="caution">
    <text evidence="1">The sequence shown here is derived from an EMBL/GenBank/DDBJ whole genome shotgun (WGS) entry which is preliminary data.</text>
</comment>
<dbReference type="RefSeq" id="WP_086500753.1">
    <property type="nucleotide sequence ID" value="NZ_MSSV01000005.1"/>
</dbReference>
<evidence type="ECO:0000313" key="2">
    <source>
        <dbReference type="EMBL" id="TXD77872.1"/>
    </source>
</evidence>
<reference evidence="1 3" key="1">
    <citation type="submission" date="2018-06" db="EMBL/GenBank/DDBJ databases">
        <title>Genomic Encyclopedia of Archaeal and Bacterial Type Strains, Phase II (KMG-II): from individual species to whole genera.</title>
        <authorList>
            <person name="Goeker M."/>
        </authorList>
    </citation>
    <scope>NUCLEOTIDE SEQUENCE [LARGE SCALE GENOMIC DNA]</scope>
    <source>
        <strain evidence="1 3">DSM 22686</strain>
    </source>
</reference>
<dbReference type="EMBL" id="VORV01000006">
    <property type="protein sequence ID" value="TXD77872.1"/>
    <property type="molecule type" value="Genomic_DNA"/>
</dbReference>
<proteinExistence type="predicted"/>
<organism evidence="1 3">
    <name type="scientific">Algoriphagus ratkowskyi</name>
    <dbReference type="NCBI Taxonomy" id="57028"/>
    <lineage>
        <taxon>Bacteria</taxon>
        <taxon>Pseudomonadati</taxon>
        <taxon>Bacteroidota</taxon>
        <taxon>Cytophagia</taxon>
        <taxon>Cytophagales</taxon>
        <taxon>Cyclobacteriaceae</taxon>
        <taxon>Algoriphagus</taxon>
    </lineage>
</organism>